<evidence type="ECO:0000259" key="2">
    <source>
        <dbReference type="Pfam" id="PF00561"/>
    </source>
</evidence>
<keyword evidence="4" id="KW-1185">Reference proteome</keyword>
<feature type="region of interest" description="Disordered" evidence="1">
    <location>
        <begin position="306"/>
        <end position="391"/>
    </location>
</feature>
<dbReference type="Gene3D" id="3.40.50.1820">
    <property type="entry name" value="alpha/beta hydrolase"/>
    <property type="match status" value="1"/>
</dbReference>
<proteinExistence type="predicted"/>
<dbReference type="RefSeq" id="XP_040657209.1">
    <property type="nucleotide sequence ID" value="XM_040802176.1"/>
</dbReference>
<evidence type="ECO:0000256" key="1">
    <source>
        <dbReference type="SAM" id="MobiDB-lite"/>
    </source>
</evidence>
<protein>
    <submittedName>
        <fullName evidence="3">2-hydroxy-6-oxononadienedioate/2-hydroxy-6-oxononatrienedioate hydrolase</fullName>
    </submittedName>
</protein>
<dbReference type="PANTHER" id="PTHR43433:SF5">
    <property type="entry name" value="AB HYDROLASE-1 DOMAIN-CONTAINING PROTEIN"/>
    <property type="match status" value="1"/>
</dbReference>
<dbReference type="InterPro" id="IPR000073">
    <property type="entry name" value="AB_hydrolase_1"/>
</dbReference>
<comment type="caution">
    <text evidence="3">The sequence shown here is derived from an EMBL/GenBank/DDBJ whole genome shotgun (WGS) entry which is preliminary data.</text>
</comment>
<gene>
    <name evidence="3" type="ORF">DCS_04870</name>
</gene>
<evidence type="ECO:0000313" key="4">
    <source>
        <dbReference type="Proteomes" id="UP000076580"/>
    </source>
</evidence>
<dbReference type="PANTHER" id="PTHR43433">
    <property type="entry name" value="HYDROLASE, ALPHA/BETA FOLD FAMILY PROTEIN"/>
    <property type="match status" value="1"/>
</dbReference>
<accession>A0A151GL70</accession>
<keyword evidence="3" id="KW-0378">Hydrolase</keyword>
<dbReference type="GeneID" id="63717513"/>
<reference evidence="3 4" key="1">
    <citation type="journal article" date="2016" name="Sci. Rep.">
        <title>Insights into Adaptations to a Near-Obligate Nematode Endoparasitic Lifestyle from the Finished Genome of Drechmeria coniospora.</title>
        <authorList>
            <person name="Zhang L."/>
            <person name="Zhou Z."/>
            <person name="Guo Q."/>
            <person name="Fokkens L."/>
            <person name="Miskei M."/>
            <person name="Pocsi I."/>
            <person name="Zhang W."/>
            <person name="Chen M."/>
            <person name="Wang L."/>
            <person name="Sun Y."/>
            <person name="Donzelli B.G."/>
            <person name="Gibson D.M."/>
            <person name="Nelson D.R."/>
            <person name="Luo J.G."/>
            <person name="Rep M."/>
            <person name="Liu H."/>
            <person name="Yang S."/>
            <person name="Wang J."/>
            <person name="Krasnoff S.B."/>
            <person name="Xu Y."/>
            <person name="Molnar I."/>
            <person name="Lin M."/>
        </authorList>
    </citation>
    <scope>NUCLEOTIDE SEQUENCE [LARGE SCALE GENOMIC DNA]</scope>
    <source>
        <strain evidence="3 4">ARSEF 6962</strain>
    </source>
</reference>
<dbReference type="InterPro" id="IPR050471">
    <property type="entry name" value="AB_hydrolase"/>
</dbReference>
<organism evidence="3 4">
    <name type="scientific">Drechmeria coniospora</name>
    <name type="common">Nematophagous fungus</name>
    <name type="synonym">Meria coniospora</name>
    <dbReference type="NCBI Taxonomy" id="98403"/>
    <lineage>
        <taxon>Eukaryota</taxon>
        <taxon>Fungi</taxon>
        <taxon>Dikarya</taxon>
        <taxon>Ascomycota</taxon>
        <taxon>Pezizomycotina</taxon>
        <taxon>Sordariomycetes</taxon>
        <taxon>Hypocreomycetidae</taxon>
        <taxon>Hypocreales</taxon>
        <taxon>Ophiocordycipitaceae</taxon>
        <taxon>Drechmeria</taxon>
    </lineage>
</organism>
<feature type="domain" description="AB hydrolase-1" evidence="2">
    <location>
        <begin position="31"/>
        <end position="270"/>
    </location>
</feature>
<dbReference type="Proteomes" id="UP000076580">
    <property type="component" value="Chromosome 02"/>
</dbReference>
<feature type="compositionally biased region" description="Gly residues" evidence="1">
    <location>
        <begin position="375"/>
        <end position="391"/>
    </location>
</feature>
<evidence type="ECO:0000313" key="3">
    <source>
        <dbReference type="EMBL" id="KYK57857.1"/>
    </source>
</evidence>
<dbReference type="STRING" id="98403.A0A151GL70"/>
<dbReference type="InParanoid" id="A0A151GL70"/>
<dbReference type="Pfam" id="PF00561">
    <property type="entry name" value="Abhydrolase_1"/>
    <property type="match status" value="1"/>
</dbReference>
<sequence>METYESARNRVVHVGGVRFSYRRLGRPHGLPLLLLMGFRGTMDHWDPALVNPLAARRPVILVDNAGVGRSGGEVPETFAGWVRHYVDVLEALGVKRVDLMGYSMGGCVAQLLALAAPTLVRRLVLCGTTPSAGEGVTRAPIGPFNQLKDAVTNEEHRQAFLDTFFSRSDLSQAAGRAAWDRIANARADRLPYLGSEGARTQAVAFAKFMDPNQASEASFDRFHELRLPVLIANGSHDLLLPTENSIIMWRNLRHADAQLHLYPDSGHGFLYQYADTFSALVNEFLDRPAVGGDSGSRLRRQNGYVKHAEASRHAQVTKVEPSDAGSRASESMAGKEWRGKTRHGTAWQDQGVWGQPHEQCSLGGPEDARNRSCTGGPGSGAPAPSGGGGNE</sequence>
<dbReference type="EMBL" id="LAYC01000002">
    <property type="protein sequence ID" value="KYK57857.1"/>
    <property type="molecule type" value="Genomic_DNA"/>
</dbReference>
<dbReference type="SUPFAM" id="SSF53474">
    <property type="entry name" value="alpha/beta-Hydrolases"/>
    <property type="match status" value="1"/>
</dbReference>
<dbReference type="GO" id="GO:0016787">
    <property type="term" value="F:hydrolase activity"/>
    <property type="evidence" value="ECO:0007669"/>
    <property type="project" value="UniProtKB-KW"/>
</dbReference>
<name>A0A151GL70_DRECN</name>
<dbReference type="InterPro" id="IPR029058">
    <property type="entry name" value="AB_hydrolase_fold"/>
</dbReference>
<dbReference type="AlphaFoldDB" id="A0A151GL70"/>